<keyword evidence="5" id="KW-1185">Reference proteome</keyword>
<dbReference type="InterPro" id="IPR013320">
    <property type="entry name" value="ConA-like_dom_sf"/>
</dbReference>
<dbReference type="SUPFAM" id="SSF49899">
    <property type="entry name" value="Concanavalin A-like lectins/glucanases"/>
    <property type="match status" value="1"/>
</dbReference>
<dbReference type="Proteomes" id="UP000762676">
    <property type="component" value="Unassembled WGS sequence"/>
</dbReference>
<evidence type="ECO:0000313" key="5">
    <source>
        <dbReference type="Proteomes" id="UP000762676"/>
    </source>
</evidence>
<evidence type="ECO:0000313" key="4">
    <source>
        <dbReference type="EMBL" id="GFR60533.1"/>
    </source>
</evidence>
<comment type="caution">
    <text evidence="4">The sequence shown here is derived from an EMBL/GenBank/DDBJ whole genome shotgun (WGS) entry which is preliminary data.</text>
</comment>
<dbReference type="GO" id="GO:0030246">
    <property type="term" value="F:carbohydrate binding"/>
    <property type="evidence" value="ECO:0007669"/>
    <property type="project" value="UniProtKB-UniRule"/>
</dbReference>
<protein>
    <recommendedName>
        <fullName evidence="2">Galectin</fullName>
    </recommendedName>
</protein>
<dbReference type="InterPro" id="IPR001079">
    <property type="entry name" value="Galectin_CRD"/>
</dbReference>
<keyword evidence="1 2" id="KW-0430">Lectin</keyword>
<evidence type="ECO:0000256" key="2">
    <source>
        <dbReference type="RuleBase" id="RU102079"/>
    </source>
</evidence>
<name>A0AAV4EHG2_9GAST</name>
<sequence>MDGIVTSYVIFVHAQGMYSAGCESETRQVEWSRDAVGLSRPCNAVVTLLFIMVTDKPHFLFVLWGIPYVALSSAFTSNFRYSMWPGRLEGCDFISHHASSEIGCAVASTRESYRVFQFNTTSGHCSLCQAHNISHYSLDANGSFFLQRSYVWSNFEGGLRMDGGIAVGQIFEIFGRVTAGFDRFAVFWRPEPVHTQTEDLAFKILFSFTTTAPGQFLLLKSKVNGVSTSRKIFFSQPLLTGDESFRMLVLVTSAEFMVYIKEEFCCSFQHVLTNLSGIQYLFTHENPVIQRIVF</sequence>
<dbReference type="SMART" id="SM00908">
    <property type="entry name" value="Gal-bind_lectin"/>
    <property type="match status" value="1"/>
</dbReference>
<gene>
    <name evidence="4" type="ORF">ElyMa_000081700</name>
</gene>
<dbReference type="Pfam" id="PF00337">
    <property type="entry name" value="Gal-bind_lectin"/>
    <property type="match status" value="1"/>
</dbReference>
<dbReference type="Gene3D" id="2.60.120.200">
    <property type="match status" value="1"/>
</dbReference>
<dbReference type="AlphaFoldDB" id="A0AAV4EHG2"/>
<accession>A0AAV4EHG2</accession>
<dbReference type="PROSITE" id="PS51304">
    <property type="entry name" value="GALECTIN"/>
    <property type="match status" value="1"/>
</dbReference>
<proteinExistence type="predicted"/>
<reference evidence="4 5" key="1">
    <citation type="journal article" date="2021" name="Elife">
        <title>Chloroplast acquisition without the gene transfer in kleptoplastic sea slugs, Plakobranchus ocellatus.</title>
        <authorList>
            <person name="Maeda T."/>
            <person name="Takahashi S."/>
            <person name="Yoshida T."/>
            <person name="Shimamura S."/>
            <person name="Takaki Y."/>
            <person name="Nagai Y."/>
            <person name="Toyoda A."/>
            <person name="Suzuki Y."/>
            <person name="Arimoto A."/>
            <person name="Ishii H."/>
            <person name="Satoh N."/>
            <person name="Nishiyama T."/>
            <person name="Hasebe M."/>
            <person name="Maruyama T."/>
            <person name="Minagawa J."/>
            <person name="Obokata J."/>
            <person name="Shigenobu S."/>
        </authorList>
    </citation>
    <scope>NUCLEOTIDE SEQUENCE [LARGE SCALE GENOMIC DNA]</scope>
</reference>
<evidence type="ECO:0000256" key="1">
    <source>
        <dbReference type="ARBA" id="ARBA00022734"/>
    </source>
</evidence>
<dbReference type="EMBL" id="BMAT01000145">
    <property type="protein sequence ID" value="GFR60533.1"/>
    <property type="molecule type" value="Genomic_DNA"/>
</dbReference>
<feature type="domain" description="Galectin" evidence="3">
    <location>
        <begin position="157"/>
        <end position="294"/>
    </location>
</feature>
<organism evidence="4 5">
    <name type="scientific">Elysia marginata</name>
    <dbReference type="NCBI Taxonomy" id="1093978"/>
    <lineage>
        <taxon>Eukaryota</taxon>
        <taxon>Metazoa</taxon>
        <taxon>Spiralia</taxon>
        <taxon>Lophotrochozoa</taxon>
        <taxon>Mollusca</taxon>
        <taxon>Gastropoda</taxon>
        <taxon>Heterobranchia</taxon>
        <taxon>Euthyneura</taxon>
        <taxon>Panpulmonata</taxon>
        <taxon>Sacoglossa</taxon>
        <taxon>Placobranchoidea</taxon>
        <taxon>Plakobranchidae</taxon>
        <taxon>Elysia</taxon>
    </lineage>
</organism>
<evidence type="ECO:0000259" key="3">
    <source>
        <dbReference type="PROSITE" id="PS51304"/>
    </source>
</evidence>